<accession>A0A6A6SKI8</accession>
<dbReference type="Proteomes" id="UP000799324">
    <property type="component" value="Unassembled WGS sequence"/>
</dbReference>
<protein>
    <submittedName>
        <fullName evidence="1">Uncharacterized protein</fullName>
    </submittedName>
</protein>
<keyword evidence="2" id="KW-1185">Reference proteome</keyword>
<reference evidence="1" key="1">
    <citation type="journal article" date="2020" name="Stud. Mycol.">
        <title>101 Dothideomycetes genomes: a test case for predicting lifestyles and emergence of pathogens.</title>
        <authorList>
            <person name="Haridas S."/>
            <person name="Albert R."/>
            <person name="Binder M."/>
            <person name="Bloem J."/>
            <person name="Labutti K."/>
            <person name="Salamov A."/>
            <person name="Andreopoulos B."/>
            <person name="Baker S."/>
            <person name="Barry K."/>
            <person name="Bills G."/>
            <person name="Bluhm B."/>
            <person name="Cannon C."/>
            <person name="Castanera R."/>
            <person name="Culley D."/>
            <person name="Daum C."/>
            <person name="Ezra D."/>
            <person name="Gonzalez J."/>
            <person name="Henrissat B."/>
            <person name="Kuo A."/>
            <person name="Liang C."/>
            <person name="Lipzen A."/>
            <person name="Lutzoni F."/>
            <person name="Magnuson J."/>
            <person name="Mondo S."/>
            <person name="Nolan M."/>
            <person name="Ohm R."/>
            <person name="Pangilinan J."/>
            <person name="Park H.-J."/>
            <person name="Ramirez L."/>
            <person name="Alfaro M."/>
            <person name="Sun H."/>
            <person name="Tritt A."/>
            <person name="Yoshinaga Y."/>
            <person name="Zwiers L.-H."/>
            <person name="Turgeon B."/>
            <person name="Goodwin S."/>
            <person name="Spatafora J."/>
            <person name="Crous P."/>
            <person name="Grigoriev I."/>
        </authorList>
    </citation>
    <scope>NUCLEOTIDE SEQUENCE</scope>
    <source>
        <strain evidence="1">CBS 122681</strain>
    </source>
</reference>
<evidence type="ECO:0000313" key="1">
    <source>
        <dbReference type="EMBL" id="KAF2648356.1"/>
    </source>
</evidence>
<dbReference type="EMBL" id="MU004543">
    <property type="protein sequence ID" value="KAF2648356.1"/>
    <property type="molecule type" value="Genomic_DNA"/>
</dbReference>
<sequence>MFWEGDLVGPYMRKKIPVGTVDGHADKAVYAYLQPPNDPEFFVDNDNNTMSRKEAESIRFSYPFCIQKEGLTKIEYRNRVKSLVVYYFLVGGYIKEFCEKGGAVTMQRLVDGLNSTFEHVRDVEIMPMSEAEFDEAMDTITDSEEEEEHRDDSTAGVCINYKLINEYEIGNTARRQMVVR</sequence>
<evidence type="ECO:0000313" key="2">
    <source>
        <dbReference type="Proteomes" id="UP000799324"/>
    </source>
</evidence>
<gene>
    <name evidence="1" type="ORF">K491DRAFT_722644</name>
</gene>
<name>A0A6A6SKI8_9PLEO</name>
<proteinExistence type="predicted"/>
<dbReference type="AlphaFoldDB" id="A0A6A6SKI8"/>
<organism evidence="1 2">
    <name type="scientific">Lophiostoma macrostomum CBS 122681</name>
    <dbReference type="NCBI Taxonomy" id="1314788"/>
    <lineage>
        <taxon>Eukaryota</taxon>
        <taxon>Fungi</taxon>
        <taxon>Dikarya</taxon>
        <taxon>Ascomycota</taxon>
        <taxon>Pezizomycotina</taxon>
        <taxon>Dothideomycetes</taxon>
        <taxon>Pleosporomycetidae</taxon>
        <taxon>Pleosporales</taxon>
        <taxon>Lophiostomataceae</taxon>
        <taxon>Lophiostoma</taxon>
    </lineage>
</organism>